<keyword evidence="1" id="KW-0812">Transmembrane</keyword>
<gene>
    <name evidence="2" type="ORF">HELGO_WM11486</name>
</gene>
<reference evidence="2" key="1">
    <citation type="submission" date="2020-01" db="EMBL/GenBank/DDBJ databases">
        <authorList>
            <person name="Meier V. D."/>
            <person name="Meier V D."/>
        </authorList>
    </citation>
    <scope>NUCLEOTIDE SEQUENCE</scope>
    <source>
        <strain evidence="2">HLG_WM_MAG_06</strain>
    </source>
</reference>
<dbReference type="EMBL" id="CACVAP010000017">
    <property type="protein sequence ID" value="CAA6799310.1"/>
    <property type="molecule type" value="Genomic_DNA"/>
</dbReference>
<sequence>MVYLLAEIVLYLVGAGLIGFVVGWFVRGEFINKTAVVPTENVEKKVPVTETKEVTKDEPVKEAVVEVTTPEKVLETTEIMKEELIEEAVTEVKKEEKVEVATPAEVLETTEVIKEELTEETVTEPSSEETNKPMLFTEAPATGKDTLSALKGLGPALEKKLNKLGIYTFEQIASWNSEQELWIGTQIAFPNKVTKEEWVKQAKELLENK</sequence>
<proteinExistence type="predicted"/>
<evidence type="ECO:0000313" key="2">
    <source>
        <dbReference type="EMBL" id="CAA6799310.1"/>
    </source>
</evidence>
<dbReference type="Gene3D" id="1.10.150.20">
    <property type="entry name" value="5' to 3' exonuclease, C-terminal subdomain"/>
    <property type="match status" value="1"/>
</dbReference>
<accession>A0A6S6S8K4</accession>
<organism evidence="2">
    <name type="scientific">uncultured Sulfurovum sp</name>
    <dbReference type="NCBI Taxonomy" id="269237"/>
    <lineage>
        <taxon>Bacteria</taxon>
        <taxon>Pseudomonadati</taxon>
        <taxon>Campylobacterota</taxon>
        <taxon>Epsilonproteobacteria</taxon>
        <taxon>Campylobacterales</taxon>
        <taxon>Sulfurovaceae</taxon>
        <taxon>Sulfurovum</taxon>
        <taxon>environmental samples</taxon>
    </lineage>
</organism>
<keyword evidence="1" id="KW-1133">Transmembrane helix</keyword>
<dbReference type="AlphaFoldDB" id="A0A6S6S8K4"/>
<evidence type="ECO:0008006" key="3">
    <source>
        <dbReference type="Google" id="ProtNLM"/>
    </source>
</evidence>
<keyword evidence="1" id="KW-0472">Membrane</keyword>
<protein>
    <recommendedName>
        <fullName evidence="3">NADH-ubiquinone oxidoreductase chain E (EC)</fullName>
    </recommendedName>
</protein>
<evidence type="ECO:0000256" key="1">
    <source>
        <dbReference type="SAM" id="Phobius"/>
    </source>
</evidence>
<feature type="transmembrane region" description="Helical" evidence="1">
    <location>
        <begin position="6"/>
        <end position="26"/>
    </location>
</feature>
<name>A0A6S6S8K4_9BACT</name>